<proteinExistence type="predicted"/>
<sequence length="246" mass="29109">MDVVYVPRHNSLRSTNQSAISSRDHIDVSTYLKFYLKGWKCLRKCIKPLGAPISHAPNKFLEQFKLDPKNFLHRVVAVDENWILFNTLETKQPSKQWLPPGNLLQRWSYLPKKLWRPFFQDTKGLTLIYFLEMVNWKIYNTLQQEWWTRQYKTSDSHDQGSKPAFRTFLLIKDCLNGPDFVKSPTPSTWTNLSEKKYYFNHDNAPVPYSGVVAVKLHEFALCFSAALPYWPNLTFRDFYLFPDMKK</sequence>
<dbReference type="PANTHER" id="PTHR46060:SF1">
    <property type="entry name" value="MARINER MOS1 TRANSPOSASE-LIKE PROTEIN"/>
    <property type="match status" value="1"/>
</dbReference>
<gene>
    <name evidence="1" type="ORF">LAZ67_5002007</name>
</gene>
<keyword evidence="2" id="KW-1185">Reference proteome</keyword>
<reference evidence="1 2" key="1">
    <citation type="submission" date="2022-01" db="EMBL/GenBank/DDBJ databases">
        <title>A chromosomal length assembly of Cordylochernes scorpioides.</title>
        <authorList>
            <person name="Zeh D."/>
            <person name="Zeh J."/>
        </authorList>
    </citation>
    <scope>NUCLEOTIDE SEQUENCE [LARGE SCALE GENOMIC DNA]</scope>
    <source>
        <strain evidence="1">IN4F17</strain>
        <tissue evidence="1">Whole Body</tissue>
    </source>
</reference>
<evidence type="ECO:0000313" key="1">
    <source>
        <dbReference type="EMBL" id="UYV67780.1"/>
    </source>
</evidence>
<dbReference type="EMBL" id="CP092867">
    <property type="protein sequence ID" value="UYV67780.1"/>
    <property type="molecule type" value="Genomic_DNA"/>
</dbReference>
<evidence type="ECO:0000313" key="2">
    <source>
        <dbReference type="Proteomes" id="UP001235939"/>
    </source>
</evidence>
<dbReference type="Gene3D" id="3.30.420.10">
    <property type="entry name" value="Ribonuclease H-like superfamily/Ribonuclease H"/>
    <property type="match status" value="1"/>
</dbReference>
<organism evidence="1 2">
    <name type="scientific">Cordylochernes scorpioides</name>
    <dbReference type="NCBI Taxonomy" id="51811"/>
    <lineage>
        <taxon>Eukaryota</taxon>
        <taxon>Metazoa</taxon>
        <taxon>Ecdysozoa</taxon>
        <taxon>Arthropoda</taxon>
        <taxon>Chelicerata</taxon>
        <taxon>Arachnida</taxon>
        <taxon>Pseudoscorpiones</taxon>
        <taxon>Cheliferoidea</taxon>
        <taxon>Chernetidae</taxon>
        <taxon>Cordylochernes</taxon>
    </lineage>
</organism>
<dbReference type="InterPro" id="IPR036397">
    <property type="entry name" value="RNaseH_sf"/>
</dbReference>
<protein>
    <submittedName>
        <fullName evidence="1">Uncharacterized protein</fullName>
    </submittedName>
</protein>
<name>A0ABY6KG22_9ARAC</name>
<accession>A0ABY6KG22</accession>
<dbReference type="InterPro" id="IPR052709">
    <property type="entry name" value="Transposase-MT_Hybrid"/>
</dbReference>
<dbReference type="Proteomes" id="UP001235939">
    <property type="component" value="Chromosome 05"/>
</dbReference>
<dbReference type="PANTHER" id="PTHR46060">
    <property type="entry name" value="MARINER MOS1 TRANSPOSASE-LIKE PROTEIN"/>
    <property type="match status" value="1"/>
</dbReference>